<dbReference type="InterPro" id="IPR001633">
    <property type="entry name" value="EAL_dom"/>
</dbReference>
<dbReference type="InterPro" id="IPR035919">
    <property type="entry name" value="EAL_sf"/>
</dbReference>
<gene>
    <name evidence="2" type="ORF">SAMN05192542_102325</name>
</gene>
<dbReference type="Gene3D" id="3.30.450.20">
    <property type="entry name" value="PAS domain"/>
    <property type="match status" value="1"/>
</dbReference>
<dbReference type="Gene3D" id="3.20.20.450">
    <property type="entry name" value="EAL domain"/>
    <property type="match status" value="1"/>
</dbReference>
<dbReference type="SMART" id="SM00052">
    <property type="entry name" value="EAL"/>
    <property type="match status" value="1"/>
</dbReference>
<organism evidence="2 3">
    <name type="scientific">Paraburkholderia caballeronis</name>
    <dbReference type="NCBI Taxonomy" id="416943"/>
    <lineage>
        <taxon>Bacteria</taxon>
        <taxon>Pseudomonadati</taxon>
        <taxon>Pseudomonadota</taxon>
        <taxon>Betaproteobacteria</taxon>
        <taxon>Burkholderiales</taxon>
        <taxon>Burkholderiaceae</taxon>
        <taxon>Paraburkholderia</taxon>
    </lineage>
</organism>
<keyword evidence="3" id="KW-1185">Reference proteome</keyword>
<dbReference type="SUPFAM" id="SSF103190">
    <property type="entry name" value="Sensory domain-like"/>
    <property type="match status" value="1"/>
</dbReference>
<dbReference type="InterPro" id="IPR050706">
    <property type="entry name" value="Cyclic-di-GMP_PDE-like"/>
</dbReference>
<protein>
    <submittedName>
        <fullName evidence="2">EAL domain, c-di-GMP-specific phosphodiesterase class I (Or its enzymatically inactive variant)</fullName>
    </submittedName>
</protein>
<dbReference type="InterPro" id="IPR029151">
    <property type="entry name" value="Sensor-like_sf"/>
</dbReference>
<dbReference type="PANTHER" id="PTHR33121:SF76">
    <property type="entry name" value="SIGNALING PROTEIN"/>
    <property type="match status" value="1"/>
</dbReference>
<feature type="domain" description="EAL" evidence="1">
    <location>
        <begin position="17"/>
        <end position="270"/>
    </location>
</feature>
<dbReference type="Proteomes" id="UP000199120">
    <property type="component" value="Unassembled WGS sequence"/>
</dbReference>
<evidence type="ECO:0000313" key="2">
    <source>
        <dbReference type="EMBL" id="SEK51070.1"/>
    </source>
</evidence>
<dbReference type="STRING" id="416943.SAMN05445871_3356"/>
<dbReference type="AlphaFoldDB" id="A0A1H7HPV0"/>
<evidence type="ECO:0000313" key="3">
    <source>
        <dbReference type="Proteomes" id="UP000199120"/>
    </source>
</evidence>
<dbReference type="CDD" id="cd01948">
    <property type="entry name" value="EAL"/>
    <property type="match status" value="1"/>
</dbReference>
<sequence>MITVQQERTAVAPPGFDLSVTSGLQRYSAQHGGLTLTSVFQPVFSLSHMRAIGYEGLLRAHDSLDRPVSPLDVFGDAARVGDLLLVDRLAQGLHLENFRLLGAEREWLFLNVHPGTLIEPYHAAALLANLKRLGLPPRRVVLEVLEDPAVDLDQLAQALVSFRERGFLIALDDFGAGHVDVGLVWHLNPDIVKLDRIMLLHSAHRADMAATLPALVALLHDAGKLVLIEGVETEHEAQLALACNADFVQGFFFGRPHPGVTDAPHAQAVIAEATERYREQTEAHERRTASRLAPYIRAFERAAERLAAGEALEEVCWNFLGLDQAARCFLLDSNGRQMGRNVVLRVDRAQNDARFLPLDDAQGANWLRRPYFRAALGVPGHVHATAPYLSINEALPCVTLSMAVQIGERLCVLCGDIDWLSDEPS</sequence>
<proteinExistence type="predicted"/>
<reference evidence="3" key="1">
    <citation type="submission" date="2016-10" db="EMBL/GenBank/DDBJ databases">
        <authorList>
            <person name="Varghese N."/>
            <person name="Submissions S."/>
        </authorList>
    </citation>
    <scope>NUCLEOTIDE SEQUENCE [LARGE SCALE GENOMIC DNA]</scope>
    <source>
        <strain evidence="3">LMG 26416</strain>
    </source>
</reference>
<dbReference type="PANTHER" id="PTHR33121">
    <property type="entry name" value="CYCLIC DI-GMP PHOSPHODIESTERASE PDEF"/>
    <property type="match status" value="1"/>
</dbReference>
<dbReference type="PROSITE" id="PS50883">
    <property type="entry name" value="EAL"/>
    <property type="match status" value="1"/>
</dbReference>
<accession>A0A1H7HPV0</accession>
<dbReference type="OrthoDB" id="9813903at2"/>
<dbReference type="Pfam" id="PF00563">
    <property type="entry name" value="EAL"/>
    <property type="match status" value="1"/>
</dbReference>
<dbReference type="EMBL" id="FOAJ01000002">
    <property type="protein sequence ID" value="SEK51070.1"/>
    <property type="molecule type" value="Genomic_DNA"/>
</dbReference>
<dbReference type="SUPFAM" id="SSF141868">
    <property type="entry name" value="EAL domain-like"/>
    <property type="match status" value="1"/>
</dbReference>
<dbReference type="GO" id="GO:0071111">
    <property type="term" value="F:cyclic-guanylate-specific phosphodiesterase activity"/>
    <property type="evidence" value="ECO:0007669"/>
    <property type="project" value="InterPro"/>
</dbReference>
<evidence type="ECO:0000259" key="1">
    <source>
        <dbReference type="PROSITE" id="PS50883"/>
    </source>
</evidence>
<dbReference type="RefSeq" id="WP_090546672.1">
    <property type="nucleotide sequence ID" value="NZ_FNSR01000001.1"/>
</dbReference>
<name>A0A1H7HPV0_9BURK</name>